<keyword evidence="7" id="KW-1185">Reference proteome</keyword>
<evidence type="ECO:0000256" key="1">
    <source>
        <dbReference type="ARBA" id="ARBA00009183"/>
    </source>
</evidence>
<accession>A0ABT3FL23</accession>
<evidence type="ECO:0000313" key="6">
    <source>
        <dbReference type="EMBL" id="MCW1884288.1"/>
    </source>
</evidence>
<dbReference type="PANTHER" id="PTHR23023">
    <property type="entry name" value="DIMETHYLANILINE MONOOXYGENASE"/>
    <property type="match status" value="1"/>
</dbReference>
<protein>
    <submittedName>
        <fullName evidence="6">FAD/NAD(P)-binding protein</fullName>
    </submittedName>
</protein>
<dbReference type="EMBL" id="JAPDDS010000003">
    <property type="protein sequence ID" value="MCW1884288.1"/>
    <property type="molecule type" value="Genomic_DNA"/>
</dbReference>
<keyword evidence="4" id="KW-0521">NADP</keyword>
<comment type="similarity">
    <text evidence="1">Belongs to the FMO family.</text>
</comment>
<comment type="caution">
    <text evidence="6">The sequence shown here is derived from an EMBL/GenBank/DDBJ whole genome shotgun (WGS) entry which is preliminary data.</text>
</comment>
<dbReference type="Proteomes" id="UP001207930">
    <property type="component" value="Unassembled WGS sequence"/>
</dbReference>
<dbReference type="Pfam" id="PF00743">
    <property type="entry name" value="FMO-like"/>
    <property type="match status" value="1"/>
</dbReference>
<dbReference type="InterPro" id="IPR020946">
    <property type="entry name" value="Flavin_mOase-like"/>
</dbReference>
<gene>
    <name evidence="6" type="ORF">OKA04_06060</name>
</gene>
<dbReference type="RefSeq" id="WP_264500249.1">
    <property type="nucleotide sequence ID" value="NZ_JAPDDS010000003.1"/>
</dbReference>
<keyword evidence="5" id="KW-0560">Oxidoreductase</keyword>
<dbReference type="InterPro" id="IPR050346">
    <property type="entry name" value="FMO-like"/>
</dbReference>
<evidence type="ECO:0000256" key="3">
    <source>
        <dbReference type="ARBA" id="ARBA00022827"/>
    </source>
</evidence>
<name>A0ABT3FL23_9BACT</name>
<reference evidence="6 7" key="1">
    <citation type="submission" date="2022-10" db="EMBL/GenBank/DDBJ databases">
        <title>Luteolibacter flavescens strain MCCC 1K03193, whole genome shotgun sequencing project.</title>
        <authorList>
            <person name="Zhao G."/>
            <person name="Shen L."/>
        </authorList>
    </citation>
    <scope>NUCLEOTIDE SEQUENCE [LARGE SCALE GENOMIC DNA]</scope>
    <source>
        <strain evidence="6 7">MCCC 1K03193</strain>
    </source>
</reference>
<organism evidence="6 7">
    <name type="scientific">Luteolibacter flavescens</name>
    <dbReference type="NCBI Taxonomy" id="1859460"/>
    <lineage>
        <taxon>Bacteria</taxon>
        <taxon>Pseudomonadati</taxon>
        <taxon>Verrucomicrobiota</taxon>
        <taxon>Verrucomicrobiia</taxon>
        <taxon>Verrucomicrobiales</taxon>
        <taxon>Verrucomicrobiaceae</taxon>
        <taxon>Luteolibacter</taxon>
    </lineage>
</organism>
<evidence type="ECO:0000313" key="7">
    <source>
        <dbReference type="Proteomes" id="UP001207930"/>
    </source>
</evidence>
<dbReference type="SUPFAM" id="SSF51905">
    <property type="entry name" value="FAD/NAD(P)-binding domain"/>
    <property type="match status" value="1"/>
</dbReference>
<dbReference type="InterPro" id="IPR000960">
    <property type="entry name" value="Flavin_mOase"/>
</dbReference>
<dbReference type="PIRSF" id="PIRSF000332">
    <property type="entry name" value="FMO"/>
    <property type="match status" value="1"/>
</dbReference>
<dbReference type="PRINTS" id="PR00370">
    <property type="entry name" value="FMOXYGENASE"/>
</dbReference>
<evidence type="ECO:0000256" key="5">
    <source>
        <dbReference type="ARBA" id="ARBA00023002"/>
    </source>
</evidence>
<dbReference type="InterPro" id="IPR036188">
    <property type="entry name" value="FAD/NAD-bd_sf"/>
</dbReference>
<keyword evidence="3" id="KW-0274">FAD</keyword>
<sequence>MSTKRLAIIGAGSSGLVTLKHALERLPGWEITCFEKGGTTVGRWGNPYPGFFSTSTKYTTQFACHKKWDSSADPAQREAKGDFFKGDEYGRYLMDFVAKNNLAPHIHLHTRISRISRDPQGWRLTIDDGETREEVFDRLVICTGLAENVNAINAPIPTVTPYDPVPSGKTVVVFGGGESAADFAHRLADPKLGNKVYLSLKDGIRVSPRYHPIRGVPSDFLRNRLLLSIHPDLRNAIGQKFVEARIRHQEWFERVFKSSPPGPEQTPSFQERRKHWDAKLTARAKDDLFNVFHTKSDGFLDDVADGRIQIIGPPTDESHRRYHDFDRTTTVEVEPDMLCPMIGFRSGLAALSGGEILITDFHLACLHARHDDLFLVGFARPIIGNIPTMSEMQAKLVTGIMAGWYERPADLASKQAESRARLLRDFPTLNTETIHPVEMFPYCDELARLMGSFPSLRKVGSFRRWMKIQLSPASTLQYMDDDYNTREMDEQVIHTPPVITVLLVAIKLLLDLPYRLVRGPLARRHSQTSLPLVPERP</sequence>
<evidence type="ECO:0000256" key="4">
    <source>
        <dbReference type="ARBA" id="ARBA00022857"/>
    </source>
</evidence>
<keyword evidence="2" id="KW-0285">Flavoprotein</keyword>
<evidence type="ECO:0000256" key="2">
    <source>
        <dbReference type="ARBA" id="ARBA00022630"/>
    </source>
</evidence>
<proteinExistence type="inferred from homology"/>
<dbReference type="Gene3D" id="3.50.50.60">
    <property type="entry name" value="FAD/NAD(P)-binding domain"/>
    <property type="match status" value="1"/>
</dbReference>